<feature type="domain" description="Amidohydrolase-related" evidence="9">
    <location>
        <begin position="4"/>
        <end position="315"/>
    </location>
</feature>
<dbReference type="OrthoDB" id="2832284at2759"/>
<dbReference type="PANTHER" id="PTHR21240">
    <property type="entry name" value="2-AMINO-3-CARBOXYLMUCONATE-6-SEMIALDEHYDE DECARBOXYLASE"/>
    <property type="match status" value="1"/>
</dbReference>
<dbReference type="PANTHER" id="PTHR21240:SF29">
    <property type="entry name" value="AMIDOHYDROLASE-RELATED DOMAIN-CONTAINING PROTEIN"/>
    <property type="match status" value="1"/>
</dbReference>
<dbReference type="GO" id="GO:0016787">
    <property type="term" value="F:hydrolase activity"/>
    <property type="evidence" value="ECO:0007669"/>
    <property type="project" value="InterPro"/>
</dbReference>
<keyword evidence="4" id="KW-0862">Zinc</keyword>
<evidence type="ECO:0000313" key="11">
    <source>
        <dbReference type="Proteomes" id="UP001056012"/>
    </source>
</evidence>
<evidence type="ECO:0000256" key="2">
    <source>
        <dbReference type="ARBA" id="ARBA00022723"/>
    </source>
</evidence>
<comment type="similarity">
    <text evidence="1">Belongs to the metallo-dependent hydrolases superfamily. ACMSD family.</text>
</comment>
<accession>A0A9Q8ZAL7</accession>
<evidence type="ECO:0000256" key="7">
    <source>
        <dbReference type="ARBA" id="ARBA00038889"/>
    </source>
</evidence>
<keyword evidence="5 8" id="KW-0456">Lyase</keyword>
<dbReference type="GO" id="GO:0046872">
    <property type="term" value="F:metal ion binding"/>
    <property type="evidence" value="ECO:0007669"/>
    <property type="project" value="UniProtKB-KW"/>
</dbReference>
<evidence type="ECO:0000313" key="10">
    <source>
        <dbReference type="EMBL" id="USP77944.1"/>
    </source>
</evidence>
<evidence type="ECO:0000256" key="5">
    <source>
        <dbReference type="ARBA" id="ARBA00023239"/>
    </source>
</evidence>
<organism evidence="10 11">
    <name type="scientific">Curvularia clavata</name>
    <dbReference type="NCBI Taxonomy" id="95742"/>
    <lineage>
        <taxon>Eukaryota</taxon>
        <taxon>Fungi</taxon>
        <taxon>Dikarya</taxon>
        <taxon>Ascomycota</taxon>
        <taxon>Pezizomycotina</taxon>
        <taxon>Dothideomycetes</taxon>
        <taxon>Pleosporomycetidae</taxon>
        <taxon>Pleosporales</taxon>
        <taxon>Pleosporineae</taxon>
        <taxon>Pleosporaceae</taxon>
        <taxon>Curvularia</taxon>
    </lineage>
</organism>
<dbReference type="EMBL" id="CP089276">
    <property type="protein sequence ID" value="USP77944.1"/>
    <property type="molecule type" value="Genomic_DNA"/>
</dbReference>
<evidence type="ECO:0000256" key="3">
    <source>
        <dbReference type="ARBA" id="ARBA00022793"/>
    </source>
</evidence>
<evidence type="ECO:0000256" key="6">
    <source>
        <dbReference type="ARBA" id="ARBA00036832"/>
    </source>
</evidence>
<dbReference type="InterPro" id="IPR032466">
    <property type="entry name" value="Metal_Hydrolase"/>
</dbReference>
<dbReference type="EC" id="4.1.1.52" evidence="7"/>
<proteinExistence type="inferred from homology"/>
<dbReference type="Pfam" id="PF04909">
    <property type="entry name" value="Amidohydro_2"/>
    <property type="match status" value="1"/>
</dbReference>
<dbReference type="InterPro" id="IPR032465">
    <property type="entry name" value="ACMSD"/>
</dbReference>
<evidence type="ECO:0000259" key="9">
    <source>
        <dbReference type="Pfam" id="PF04909"/>
    </source>
</evidence>
<protein>
    <recommendedName>
        <fullName evidence="7">6-methylsalicylate decarboxylase</fullName>
        <ecNumber evidence="7">4.1.1.52</ecNumber>
    </recommendedName>
</protein>
<sequence length="325" mass="35703">MGKIDVHHHVYSPAYAQVSALEEEGGDPSGWYVPEWTIQSDRELCESIGVNTAILSHTSPGPTVKTIPKEAAALARELNKFSAKVRDSDPEHYGFFASVPSLSDTELCLAEIRYALDELNADGVVFMTRYGSDNRYLGHADFIPIWQELNKRKAVVFIHPTSAVGVTQVNKSLPLPMMDYPHESARTAMDLILSDRLRLHASDCRIILSHGGGTLPMVASRVAGLASTPFIQKSAEDIREELGWFYYDTAMCSAPEQLAALQAIAKPGHILFGSDFPNCPPEIIKRTTKQLDASKTLSAEYRDGIENSSAKTLFPRLAVPTIATK</sequence>
<keyword evidence="3 8" id="KW-0210">Decarboxylase</keyword>
<dbReference type="Gene3D" id="3.20.20.140">
    <property type="entry name" value="Metal-dependent hydrolases"/>
    <property type="match status" value="1"/>
</dbReference>
<evidence type="ECO:0000256" key="4">
    <source>
        <dbReference type="ARBA" id="ARBA00022833"/>
    </source>
</evidence>
<dbReference type="GO" id="GO:0005829">
    <property type="term" value="C:cytosol"/>
    <property type="evidence" value="ECO:0007669"/>
    <property type="project" value="TreeGrafter"/>
</dbReference>
<name>A0A9Q8ZAL7_CURCL</name>
<reference evidence="10" key="1">
    <citation type="submission" date="2021-12" db="EMBL/GenBank/DDBJ databases">
        <title>Curvularia clavata genome.</title>
        <authorList>
            <person name="Cao Y."/>
        </authorList>
    </citation>
    <scope>NUCLEOTIDE SEQUENCE</scope>
    <source>
        <strain evidence="10">Yc1106</strain>
    </source>
</reference>
<dbReference type="Proteomes" id="UP001056012">
    <property type="component" value="Chromosome 3"/>
</dbReference>
<gene>
    <name evidence="10" type="ORF">yc1106_05218</name>
</gene>
<dbReference type="VEuPathDB" id="FungiDB:yc1106_05218"/>
<dbReference type="GO" id="GO:0047596">
    <property type="term" value="F:6-methylsalicylate decarboxylase activity"/>
    <property type="evidence" value="ECO:0007669"/>
    <property type="project" value="UniProtKB-EC"/>
</dbReference>
<comment type="catalytic activity">
    <reaction evidence="6">
        <text>6-methylsalicylate + H(+) = 3-methylphenol + CO2</text>
        <dbReference type="Rhea" id="RHEA:23112"/>
        <dbReference type="ChEBI" id="CHEBI:15378"/>
        <dbReference type="ChEBI" id="CHEBI:16526"/>
        <dbReference type="ChEBI" id="CHEBI:17231"/>
        <dbReference type="ChEBI" id="CHEBI:36658"/>
        <dbReference type="EC" id="4.1.1.52"/>
    </reaction>
    <physiologicalReaction direction="left-to-right" evidence="6">
        <dbReference type="Rhea" id="RHEA:23113"/>
    </physiologicalReaction>
</comment>
<dbReference type="SUPFAM" id="SSF51556">
    <property type="entry name" value="Metallo-dependent hydrolases"/>
    <property type="match status" value="1"/>
</dbReference>
<dbReference type="AlphaFoldDB" id="A0A9Q8ZAL7"/>
<evidence type="ECO:0000256" key="1">
    <source>
        <dbReference type="ARBA" id="ARBA00005871"/>
    </source>
</evidence>
<dbReference type="GO" id="GO:0019748">
    <property type="term" value="P:secondary metabolic process"/>
    <property type="evidence" value="ECO:0007669"/>
    <property type="project" value="TreeGrafter"/>
</dbReference>
<keyword evidence="11" id="KW-1185">Reference proteome</keyword>
<keyword evidence="2" id="KW-0479">Metal-binding</keyword>
<dbReference type="InterPro" id="IPR006680">
    <property type="entry name" value="Amidohydro-rel"/>
</dbReference>
<evidence type="ECO:0000256" key="8">
    <source>
        <dbReference type="RuleBase" id="RU366045"/>
    </source>
</evidence>